<protein>
    <submittedName>
        <fullName evidence="1">GLPGLI family protein</fullName>
    </submittedName>
</protein>
<organism evidence="1 2">
    <name type="scientific">Chryseobacterium endalhagicum</name>
    <dbReference type="NCBI Taxonomy" id="2797638"/>
    <lineage>
        <taxon>Bacteria</taxon>
        <taxon>Pseudomonadati</taxon>
        <taxon>Bacteroidota</taxon>
        <taxon>Flavobacteriia</taxon>
        <taxon>Flavobacteriales</taxon>
        <taxon>Weeksellaceae</taxon>
        <taxon>Chryseobacterium group</taxon>
        <taxon>Chryseobacterium</taxon>
    </lineage>
</organism>
<dbReference type="EMBL" id="JAELVM010000002">
    <property type="protein sequence ID" value="MBL1222129.1"/>
    <property type="molecule type" value="Genomic_DNA"/>
</dbReference>
<evidence type="ECO:0000313" key="1">
    <source>
        <dbReference type="EMBL" id="MBL1222129.1"/>
    </source>
</evidence>
<dbReference type="InterPro" id="IPR005901">
    <property type="entry name" value="GLPGLI"/>
</dbReference>
<gene>
    <name evidence="1" type="ORF">JET18_14855</name>
</gene>
<dbReference type="NCBIfam" id="TIGR01200">
    <property type="entry name" value="GLPGLI"/>
    <property type="match status" value="1"/>
</dbReference>
<dbReference type="RefSeq" id="WP_202092286.1">
    <property type="nucleotide sequence ID" value="NZ_JAELVM010000002.1"/>
</dbReference>
<name>A0ABS1QJ90_9FLAO</name>
<evidence type="ECO:0000313" key="2">
    <source>
        <dbReference type="Proteomes" id="UP000661696"/>
    </source>
</evidence>
<reference evidence="1 2" key="1">
    <citation type="submission" date="2020-12" db="EMBL/GenBank/DDBJ databases">
        <title>Chryseobacterium endoalhailicus sp. nov., isolated from seed of leguminous plant.</title>
        <authorList>
            <person name="Zhang X."/>
        </authorList>
    </citation>
    <scope>NUCLEOTIDE SEQUENCE [LARGE SCALE GENOMIC DNA]</scope>
    <source>
        <strain evidence="1 2">L7</strain>
    </source>
</reference>
<proteinExistence type="predicted"/>
<keyword evidence="2" id="KW-1185">Reference proteome</keyword>
<accession>A0ABS1QJ90</accession>
<sequence length="279" mass="32372">MYNLFFLLLISLVSGQSYRFVYEYKMIPDTTRKDSLVINYMNLDSDGKKSFFYNSTKYEADSTYNSSKDFGAILKTERYDHNLIYVVEKDYSLQEIKFYTKFASAGLVMIDSEIPKWKLEKEFEKINNMNCQKASLKNYKGRDWEAWFTAYPLSDGPYKFYGLPGLIIQLSDSKKEHIFNLIKTKKIHSVFSLLPKNSKVVTQMEYEKLIKNKNFNFDRDVESFTADVKAGKVGVIMKNGYAADFNYNDLKKSSKTGKIDDEIAKRLKATSNPIEISAD</sequence>
<dbReference type="Proteomes" id="UP000661696">
    <property type="component" value="Unassembled WGS sequence"/>
</dbReference>
<comment type="caution">
    <text evidence="1">The sequence shown here is derived from an EMBL/GenBank/DDBJ whole genome shotgun (WGS) entry which is preliminary data.</text>
</comment>